<dbReference type="EMBL" id="CP029289">
    <property type="protein sequence ID" value="AWR94996.1"/>
    <property type="molecule type" value="Genomic_DNA"/>
</dbReference>
<keyword evidence="2" id="KW-1185">Reference proteome</keyword>
<dbReference type="RefSeq" id="WP_110270877.1">
    <property type="nucleotide sequence ID" value="NZ_CP029289.2"/>
</dbReference>
<organism evidence="1 2">
    <name type="scientific">Acidianus brierleyi</name>
    <dbReference type="NCBI Taxonomy" id="41673"/>
    <lineage>
        <taxon>Archaea</taxon>
        <taxon>Thermoproteota</taxon>
        <taxon>Thermoprotei</taxon>
        <taxon>Sulfolobales</taxon>
        <taxon>Sulfolobaceae</taxon>
        <taxon>Acidianus</taxon>
    </lineage>
</organism>
<dbReference type="Proteomes" id="UP000248044">
    <property type="component" value="Chromosome"/>
</dbReference>
<proteinExistence type="predicted"/>
<dbReference type="OrthoDB" id="45678at2157"/>
<evidence type="ECO:0000313" key="2">
    <source>
        <dbReference type="Proteomes" id="UP000248044"/>
    </source>
</evidence>
<evidence type="ECO:0000313" key="1">
    <source>
        <dbReference type="EMBL" id="AWR94996.1"/>
    </source>
</evidence>
<name>A0A2U9IG83_9CREN</name>
<gene>
    <name evidence="1" type="ORF">DFR85_10700</name>
</gene>
<accession>A0A2U9IG83</accession>
<dbReference type="AlphaFoldDB" id="A0A2U9IG83"/>
<protein>
    <submittedName>
        <fullName evidence="1">Uncharacterized protein</fullName>
    </submittedName>
</protein>
<reference evidence="1 2" key="1">
    <citation type="submission" date="2018-05" db="EMBL/GenBank/DDBJ databases">
        <title>Complete Genome Sequences of Extremely Thermoacidophilic, Metal-Mobilizing Type-Strain Members of the Archaeal Family Sulfolobaceae: Acidianus brierleyi DSM-1651T, Acidianus sulfidivorans DSM-18786T, Metallosphaera hakonensis DSM-7519T, and Metallosphaera prunae DSM-10039T.</title>
        <authorList>
            <person name="Counts J.A."/>
            <person name="Kelly R.M."/>
        </authorList>
    </citation>
    <scope>NUCLEOTIDE SEQUENCE [LARGE SCALE GENOMIC DNA]</scope>
    <source>
        <strain evidence="1 2">DSM 1651</strain>
    </source>
</reference>
<dbReference type="KEGG" id="abri:DFR85_10700"/>
<sequence length="125" mass="14664">MQKRDICPYYKNGYCMSPMLESPTDTIVSPSRCFKTFKGCRYFVDKNEEKEGLEVFNEKIDQEIKFYPEVNILSEKIDSSCEYFQLMKIESGFIAYCKILGRIITSANANLCSKYWQKCPIRESK</sequence>
<dbReference type="GeneID" id="36832630"/>